<keyword evidence="2" id="KW-1185">Reference proteome</keyword>
<name>A0ACB8QWQ3_9AGAM</name>
<dbReference type="EMBL" id="MU273475">
    <property type="protein sequence ID" value="KAI0036123.1"/>
    <property type="molecule type" value="Genomic_DNA"/>
</dbReference>
<evidence type="ECO:0000313" key="2">
    <source>
        <dbReference type="Proteomes" id="UP000814128"/>
    </source>
</evidence>
<sequence>MASPHDRVRNKPNPDVKFNGCQAISVIVSVIGLGKYIASARSKEGDATFLDIFSTVGGILSTFLSFIVTPNEPPEDKPLSPDLGLVRYWFWYRNLAEFVFPWLSREKERSSESRLEDGRHHPHSERRSEELRETGRSQTNLLEENAGVYAN</sequence>
<gene>
    <name evidence="1" type="ORF">K488DRAFT_82389</name>
</gene>
<protein>
    <submittedName>
        <fullName evidence="1">Uncharacterized protein</fullName>
    </submittedName>
</protein>
<organism evidence="1 2">
    <name type="scientific">Vararia minispora EC-137</name>
    <dbReference type="NCBI Taxonomy" id="1314806"/>
    <lineage>
        <taxon>Eukaryota</taxon>
        <taxon>Fungi</taxon>
        <taxon>Dikarya</taxon>
        <taxon>Basidiomycota</taxon>
        <taxon>Agaricomycotina</taxon>
        <taxon>Agaricomycetes</taxon>
        <taxon>Russulales</taxon>
        <taxon>Lachnocladiaceae</taxon>
        <taxon>Vararia</taxon>
    </lineage>
</organism>
<proteinExistence type="predicted"/>
<comment type="caution">
    <text evidence="1">The sequence shown here is derived from an EMBL/GenBank/DDBJ whole genome shotgun (WGS) entry which is preliminary data.</text>
</comment>
<evidence type="ECO:0000313" key="1">
    <source>
        <dbReference type="EMBL" id="KAI0036123.1"/>
    </source>
</evidence>
<dbReference type="Proteomes" id="UP000814128">
    <property type="component" value="Unassembled WGS sequence"/>
</dbReference>
<reference evidence="1" key="1">
    <citation type="submission" date="2021-02" db="EMBL/GenBank/DDBJ databases">
        <authorList>
            <consortium name="DOE Joint Genome Institute"/>
            <person name="Ahrendt S."/>
            <person name="Looney B.P."/>
            <person name="Miyauchi S."/>
            <person name="Morin E."/>
            <person name="Drula E."/>
            <person name="Courty P.E."/>
            <person name="Chicoki N."/>
            <person name="Fauchery L."/>
            <person name="Kohler A."/>
            <person name="Kuo A."/>
            <person name="Labutti K."/>
            <person name="Pangilinan J."/>
            <person name="Lipzen A."/>
            <person name="Riley R."/>
            <person name="Andreopoulos W."/>
            <person name="He G."/>
            <person name="Johnson J."/>
            <person name="Barry K.W."/>
            <person name="Grigoriev I.V."/>
            <person name="Nagy L."/>
            <person name="Hibbett D."/>
            <person name="Henrissat B."/>
            <person name="Matheny P.B."/>
            <person name="Labbe J."/>
            <person name="Martin F."/>
        </authorList>
    </citation>
    <scope>NUCLEOTIDE SEQUENCE</scope>
    <source>
        <strain evidence="1">EC-137</strain>
    </source>
</reference>
<accession>A0ACB8QWQ3</accession>
<reference evidence="1" key="2">
    <citation type="journal article" date="2022" name="New Phytol.">
        <title>Evolutionary transition to the ectomycorrhizal habit in the genomes of a hyperdiverse lineage of mushroom-forming fungi.</title>
        <authorList>
            <person name="Looney B."/>
            <person name="Miyauchi S."/>
            <person name="Morin E."/>
            <person name="Drula E."/>
            <person name="Courty P.E."/>
            <person name="Kohler A."/>
            <person name="Kuo A."/>
            <person name="LaButti K."/>
            <person name="Pangilinan J."/>
            <person name="Lipzen A."/>
            <person name="Riley R."/>
            <person name="Andreopoulos W."/>
            <person name="He G."/>
            <person name="Johnson J."/>
            <person name="Nolan M."/>
            <person name="Tritt A."/>
            <person name="Barry K.W."/>
            <person name="Grigoriev I.V."/>
            <person name="Nagy L.G."/>
            <person name="Hibbett D."/>
            <person name="Henrissat B."/>
            <person name="Matheny P.B."/>
            <person name="Labbe J."/>
            <person name="Martin F.M."/>
        </authorList>
    </citation>
    <scope>NUCLEOTIDE SEQUENCE</scope>
    <source>
        <strain evidence="1">EC-137</strain>
    </source>
</reference>